<name>A0AAV2LPP8_KNICA</name>
<dbReference type="AlphaFoldDB" id="A0AAV2LPP8"/>
<keyword evidence="3" id="KW-1185">Reference proteome</keyword>
<reference evidence="2 3" key="1">
    <citation type="submission" date="2024-04" db="EMBL/GenBank/DDBJ databases">
        <authorList>
            <person name="Waldvogel A.-M."/>
            <person name="Schoenle A."/>
        </authorList>
    </citation>
    <scope>NUCLEOTIDE SEQUENCE [LARGE SCALE GENOMIC DNA]</scope>
</reference>
<dbReference type="Proteomes" id="UP001497482">
    <property type="component" value="Chromosome 4"/>
</dbReference>
<gene>
    <name evidence="2" type="ORF">KC01_LOCUS31889</name>
</gene>
<accession>A0AAV2LPP8</accession>
<evidence type="ECO:0000256" key="1">
    <source>
        <dbReference type="SAM" id="MobiDB-lite"/>
    </source>
</evidence>
<feature type="compositionally biased region" description="Basic and acidic residues" evidence="1">
    <location>
        <begin position="94"/>
        <end position="108"/>
    </location>
</feature>
<protein>
    <submittedName>
        <fullName evidence="2">Uncharacterized protein</fullName>
    </submittedName>
</protein>
<sequence length="108" mass="12241">MTTILQQSKPSVQKTSSALLIGSQTAKTRALPSGRELRFSRNLWSSARNNPRERTKARWHEAQIPMAAFNRANTRADPLWLSGAAPSSPPQHPLQREEKRTTFFKVEE</sequence>
<dbReference type="EMBL" id="OZ035826">
    <property type="protein sequence ID" value="CAL1604363.1"/>
    <property type="molecule type" value="Genomic_DNA"/>
</dbReference>
<organism evidence="2 3">
    <name type="scientific">Knipowitschia caucasica</name>
    <name type="common">Caucasian dwarf goby</name>
    <name type="synonym">Pomatoschistus caucasicus</name>
    <dbReference type="NCBI Taxonomy" id="637954"/>
    <lineage>
        <taxon>Eukaryota</taxon>
        <taxon>Metazoa</taxon>
        <taxon>Chordata</taxon>
        <taxon>Craniata</taxon>
        <taxon>Vertebrata</taxon>
        <taxon>Euteleostomi</taxon>
        <taxon>Actinopterygii</taxon>
        <taxon>Neopterygii</taxon>
        <taxon>Teleostei</taxon>
        <taxon>Neoteleostei</taxon>
        <taxon>Acanthomorphata</taxon>
        <taxon>Gobiaria</taxon>
        <taxon>Gobiiformes</taxon>
        <taxon>Gobioidei</taxon>
        <taxon>Gobiidae</taxon>
        <taxon>Gobiinae</taxon>
        <taxon>Knipowitschia</taxon>
    </lineage>
</organism>
<evidence type="ECO:0000313" key="3">
    <source>
        <dbReference type="Proteomes" id="UP001497482"/>
    </source>
</evidence>
<feature type="region of interest" description="Disordered" evidence="1">
    <location>
        <begin position="79"/>
        <end position="108"/>
    </location>
</feature>
<evidence type="ECO:0000313" key="2">
    <source>
        <dbReference type="EMBL" id="CAL1604363.1"/>
    </source>
</evidence>
<proteinExistence type="predicted"/>